<comment type="caution">
    <text evidence="11">The sequence shown here is derived from an EMBL/GenBank/DDBJ whole genome shotgun (WGS) entry which is preliminary data.</text>
</comment>
<dbReference type="InterPro" id="IPR014729">
    <property type="entry name" value="Rossmann-like_a/b/a_fold"/>
</dbReference>
<evidence type="ECO:0000313" key="11">
    <source>
        <dbReference type="EMBL" id="RXR21861.1"/>
    </source>
</evidence>
<dbReference type="InterPro" id="IPR033738">
    <property type="entry name" value="AsnB_N"/>
</dbReference>
<evidence type="ECO:0000256" key="5">
    <source>
        <dbReference type="ARBA" id="ARBA00022840"/>
    </source>
</evidence>
<feature type="domain" description="Glutamine amidotransferase type-2" evidence="10">
    <location>
        <begin position="2"/>
        <end position="208"/>
    </location>
</feature>
<dbReference type="SUPFAM" id="SSF52402">
    <property type="entry name" value="Adenine nucleotide alpha hydrolases-like"/>
    <property type="match status" value="1"/>
</dbReference>
<evidence type="ECO:0000256" key="7">
    <source>
        <dbReference type="ARBA" id="ARBA00048741"/>
    </source>
</evidence>
<dbReference type="Pfam" id="PF00733">
    <property type="entry name" value="Asn_synthase"/>
    <property type="match status" value="1"/>
</dbReference>
<dbReference type="CDD" id="cd01991">
    <property type="entry name" value="Asn_synthase_B_C"/>
    <property type="match status" value="1"/>
</dbReference>
<dbReference type="PROSITE" id="PS51278">
    <property type="entry name" value="GATASE_TYPE_2"/>
    <property type="match status" value="1"/>
</dbReference>
<dbReference type="InterPro" id="IPR051786">
    <property type="entry name" value="ASN_synthetase/amidase"/>
</dbReference>
<keyword evidence="5 9" id="KW-0067">ATP-binding</keyword>
<accession>A0A4Q1K864</accession>
<dbReference type="EC" id="6.3.5.4" evidence="3"/>
<dbReference type="CDD" id="cd00712">
    <property type="entry name" value="AsnB"/>
    <property type="match status" value="1"/>
</dbReference>
<dbReference type="Pfam" id="PF13522">
    <property type="entry name" value="GATase_6"/>
    <property type="match status" value="1"/>
</dbReference>
<evidence type="ECO:0000256" key="9">
    <source>
        <dbReference type="PIRSR" id="PIRSR001589-2"/>
    </source>
</evidence>
<dbReference type="PIRSF" id="PIRSF001589">
    <property type="entry name" value="Asn_synthetase_glu-h"/>
    <property type="match status" value="1"/>
</dbReference>
<dbReference type="Gene3D" id="3.60.20.10">
    <property type="entry name" value="Glutamine Phosphoribosylpyrophosphate, subunit 1, domain 1"/>
    <property type="match status" value="1"/>
</dbReference>
<keyword evidence="12" id="KW-1185">Reference proteome</keyword>
<dbReference type="Proteomes" id="UP000289857">
    <property type="component" value="Unassembled WGS sequence"/>
</dbReference>
<name>A0A4Q1K864_9FLAO</name>
<dbReference type="InterPro" id="IPR006426">
    <property type="entry name" value="Asn_synth_AEB"/>
</dbReference>
<dbReference type="Gene3D" id="3.40.50.620">
    <property type="entry name" value="HUPs"/>
    <property type="match status" value="1"/>
</dbReference>
<dbReference type="InterPro" id="IPR001962">
    <property type="entry name" value="Asn_synthase"/>
</dbReference>
<dbReference type="GO" id="GO:0004066">
    <property type="term" value="F:asparagine synthase (glutamine-hydrolyzing) activity"/>
    <property type="evidence" value="ECO:0007669"/>
    <property type="project" value="UniProtKB-EC"/>
</dbReference>
<reference evidence="12" key="1">
    <citation type="submission" date="2019-01" db="EMBL/GenBank/DDBJ databases">
        <title>Cytophagaceae bacterium strain CAR-16.</title>
        <authorList>
            <person name="Chen W.-M."/>
        </authorList>
    </citation>
    <scope>NUCLEOTIDE SEQUENCE [LARGE SCALE GENOMIC DNA]</scope>
    <source>
        <strain evidence="12">WWJ-16</strain>
    </source>
</reference>
<dbReference type="InterPro" id="IPR017932">
    <property type="entry name" value="GATase_2_dom"/>
</dbReference>
<sequence length="567" mass="65521">MCGIAGVLGAAASENTITQLLEKQRHRGPDAEQFWVQPQIALGHNRLSIIDLSTAANQPMYSHDKRYVMVFNGEIYNYKELQKELSEFRFTTTSDSEVLLAAYQKWGQAMLPKLNGMFSIAIWDTVKQELFLARDRFGVKPLYYSFHEGSFYFASEIKSLFHVGIPKVMHTSVWAAYFLKGSYGMPDETFWDGIQQLRGGHYAVISFANFKIEPNSWYDFVKNIQATPQLSEGELRESYEALLHDAIRLRFRADVPIGMNISGGLDSSILLAMVNAHLPSEQKIDAFTFYSNDARYDELEWVENLVANTGYDLNKVLFTPGAVPELIEKISYFQDEPFGGFPTLAYSLLFEQARNKNIPVILDGQGMDEAWAGYDYYFSGNNSLIQGVTTSPVHPEIIHKDFLRQKRTENYGTPFDNALQNLQYRDLFYTKIPRALRFNDRISMMYGIELREPFLDYRLVELAFAQKASMKHNGTDSKWMLREIVKDKFDNTIVFAPKKALQTPQREWIGKTLQSEFKEYVHEFSKFDFVNCEQVLAIWDQYCKGNNDNSFYIWQWVNSLFLLHKSL</sequence>
<keyword evidence="8" id="KW-0061">Asparagine biosynthesis</keyword>
<keyword evidence="6 8" id="KW-0315">Glutamine amidotransferase</keyword>
<keyword evidence="11" id="KW-0436">Ligase</keyword>
<dbReference type="OrthoDB" id="9763290at2"/>
<evidence type="ECO:0000256" key="4">
    <source>
        <dbReference type="ARBA" id="ARBA00022741"/>
    </source>
</evidence>
<evidence type="ECO:0000256" key="1">
    <source>
        <dbReference type="ARBA" id="ARBA00005187"/>
    </source>
</evidence>
<comment type="pathway">
    <text evidence="1">Amino-acid biosynthesis; L-asparagine biosynthesis; L-asparagine from L-aspartate (L-Gln route): step 1/1.</text>
</comment>
<evidence type="ECO:0000256" key="6">
    <source>
        <dbReference type="ARBA" id="ARBA00022962"/>
    </source>
</evidence>
<dbReference type="NCBIfam" id="TIGR01536">
    <property type="entry name" value="asn_synth_AEB"/>
    <property type="match status" value="1"/>
</dbReference>
<dbReference type="GO" id="GO:0006529">
    <property type="term" value="P:asparagine biosynthetic process"/>
    <property type="evidence" value="ECO:0007669"/>
    <property type="project" value="UniProtKB-KW"/>
</dbReference>
<evidence type="ECO:0000259" key="10">
    <source>
        <dbReference type="PROSITE" id="PS51278"/>
    </source>
</evidence>
<dbReference type="EMBL" id="SBKN01000006">
    <property type="protein sequence ID" value="RXR21861.1"/>
    <property type="molecule type" value="Genomic_DNA"/>
</dbReference>
<comment type="similarity">
    <text evidence="2">Belongs to the asparagine synthetase family.</text>
</comment>
<evidence type="ECO:0000256" key="2">
    <source>
        <dbReference type="ARBA" id="ARBA00005752"/>
    </source>
</evidence>
<feature type="binding site" evidence="9">
    <location>
        <position position="95"/>
    </location>
    <ligand>
        <name>L-glutamine</name>
        <dbReference type="ChEBI" id="CHEBI:58359"/>
    </ligand>
</feature>
<dbReference type="PANTHER" id="PTHR43284:SF1">
    <property type="entry name" value="ASPARAGINE SYNTHETASE"/>
    <property type="match status" value="1"/>
</dbReference>
<keyword evidence="4 9" id="KW-0547">Nucleotide-binding</keyword>
<dbReference type="GO" id="GO:0005524">
    <property type="term" value="F:ATP binding"/>
    <property type="evidence" value="ECO:0007669"/>
    <property type="project" value="UniProtKB-KW"/>
</dbReference>
<dbReference type="SUPFAM" id="SSF56235">
    <property type="entry name" value="N-terminal nucleophile aminohydrolases (Ntn hydrolases)"/>
    <property type="match status" value="1"/>
</dbReference>
<feature type="active site" description="For GATase activity" evidence="8">
    <location>
        <position position="2"/>
    </location>
</feature>
<dbReference type="AlphaFoldDB" id="A0A4Q1K864"/>
<evidence type="ECO:0000313" key="12">
    <source>
        <dbReference type="Proteomes" id="UP000289857"/>
    </source>
</evidence>
<dbReference type="RefSeq" id="WP_129461835.1">
    <property type="nucleotide sequence ID" value="NZ_SBKN01000006.1"/>
</dbReference>
<proteinExistence type="inferred from homology"/>
<evidence type="ECO:0000256" key="3">
    <source>
        <dbReference type="ARBA" id="ARBA00012737"/>
    </source>
</evidence>
<organism evidence="11 12">
    <name type="scientific">Flavobacterium stagni</name>
    <dbReference type="NCBI Taxonomy" id="2506421"/>
    <lineage>
        <taxon>Bacteria</taxon>
        <taxon>Pseudomonadati</taxon>
        <taxon>Bacteroidota</taxon>
        <taxon>Flavobacteriia</taxon>
        <taxon>Flavobacteriales</taxon>
        <taxon>Flavobacteriaceae</taxon>
        <taxon>Flavobacterium</taxon>
    </lineage>
</organism>
<dbReference type="PANTHER" id="PTHR43284">
    <property type="entry name" value="ASPARAGINE SYNTHETASE (GLUTAMINE-HYDROLYZING)"/>
    <property type="match status" value="1"/>
</dbReference>
<comment type="catalytic activity">
    <reaction evidence="7">
        <text>L-aspartate + L-glutamine + ATP + H2O = L-asparagine + L-glutamate + AMP + diphosphate + H(+)</text>
        <dbReference type="Rhea" id="RHEA:12228"/>
        <dbReference type="ChEBI" id="CHEBI:15377"/>
        <dbReference type="ChEBI" id="CHEBI:15378"/>
        <dbReference type="ChEBI" id="CHEBI:29985"/>
        <dbReference type="ChEBI" id="CHEBI:29991"/>
        <dbReference type="ChEBI" id="CHEBI:30616"/>
        <dbReference type="ChEBI" id="CHEBI:33019"/>
        <dbReference type="ChEBI" id="CHEBI:58048"/>
        <dbReference type="ChEBI" id="CHEBI:58359"/>
        <dbReference type="ChEBI" id="CHEBI:456215"/>
        <dbReference type="EC" id="6.3.5.4"/>
    </reaction>
</comment>
<keyword evidence="8" id="KW-0028">Amino-acid biosynthesis</keyword>
<dbReference type="InterPro" id="IPR029055">
    <property type="entry name" value="Ntn_hydrolases_N"/>
</dbReference>
<gene>
    <name evidence="11" type="primary">asnB</name>
    <name evidence="11" type="ORF">EQG61_10275</name>
</gene>
<evidence type="ECO:0000256" key="8">
    <source>
        <dbReference type="PIRSR" id="PIRSR001589-1"/>
    </source>
</evidence>
<protein>
    <recommendedName>
        <fullName evidence="3">asparagine synthase (glutamine-hydrolyzing)</fullName>
        <ecNumber evidence="3">6.3.5.4</ecNumber>
    </recommendedName>
</protein>